<dbReference type="InterPro" id="IPR036005">
    <property type="entry name" value="Creatinase/aminopeptidase-like"/>
</dbReference>
<keyword evidence="9" id="KW-0645">Protease</keyword>
<evidence type="ECO:0000256" key="7">
    <source>
        <dbReference type="ARBA" id="ARBA00023211"/>
    </source>
</evidence>
<evidence type="ECO:0000313" key="9">
    <source>
        <dbReference type="EMBL" id="MCX7568778.1"/>
    </source>
</evidence>
<dbReference type="RefSeq" id="WP_267150017.1">
    <property type="nucleotide sequence ID" value="NZ_JAPMLT010000001.1"/>
</dbReference>
<gene>
    <name evidence="9" type="ORF">OS242_02175</name>
</gene>
<dbReference type="Gene3D" id="3.90.230.10">
    <property type="entry name" value="Creatinase/methionine aminopeptidase superfamily"/>
    <property type="match status" value="1"/>
</dbReference>
<dbReference type="GO" id="GO:0004177">
    <property type="term" value="F:aminopeptidase activity"/>
    <property type="evidence" value="ECO:0007669"/>
    <property type="project" value="UniProtKB-KW"/>
</dbReference>
<sequence length="415" mass="47719">MNREFFENNRKKLHGKLADRSLTVLFAGRAPKKTGDQIYDFTPNRNFYYLTGFEKPHATLLLTKWGDEVHETLFIERPDPVKEKWEGKVMTEEEAKEITGVENVMFLDQFLDQFRRRLMDDYQNLYLDLERDAWDLPYTHEQEFARESLEKYPFLNIANLYHEIAHLRRTKSAEEVAMLKRAIEITDEGIRHVIAHAKPGMREYQLEAYFDFTLRSNGVRDRAFGTILASGANATVLHYESNDAVVGDNDLVLLDLGASYGHYSADISRTFPVSGKFTERQKEIYNIVLKAEETVIAAMKPGLPVAELNKICKAVLSEELIRIGLIEKEEELTKYYYHGVSHYLGLDTHDVGAYRDAVLEPGMVLTVEPGLYIAEEAIGIRIEDDVLITEEGHEVLSKQILKTVDEIEAFMANRK</sequence>
<dbReference type="Pfam" id="PF05195">
    <property type="entry name" value="AMP_N"/>
    <property type="match status" value="1"/>
</dbReference>
<dbReference type="Pfam" id="PF00557">
    <property type="entry name" value="Peptidase_M24"/>
    <property type="match status" value="1"/>
</dbReference>
<evidence type="ECO:0000256" key="6">
    <source>
        <dbReference type="ARBA" id="ARBA00022801"/>
    </source>
</evidence>
<dbReference type="SUPFAM" id="SSF55920">
    <property type="entry name" value="Creatinase/aminopeptidase"/>
    <property type="match status" value="1"/>
</dbReference>
<name>A0ABT3WYK7_9BACL</name>
<reference evidence="9 10" key="1">
    <citation type="submission" date="2022-11" db="EMBL/GenBank/DDBJ databases">
        <title>Study of microbial diversity in lake waters.</title>
        <authorList>
            <person name="Zhang J."/>
        </authorList>
    </citation>
    <scope>NUCLEOTIDE SEQUENCE [LARGE SCALE GENOMIC DNA]</scope>
    <source>
        <strain evidence="9 10">DT12</strain>
    </source>
</reference>
<evidence type="ECO:0000256" key="2">
    <source>
        <dbReference type="ARBA" id="ARBA00001936"/>
    </source>
</evidence>
<dbReference type="InterPro" id="IPR052433">
    <property type="entry name" value="X-Pro_dipept-like"/>
</dbReference>
<evidence type="ECO:0000313" key="10">
    <source>
        <dbReference type="Proteomes" id="UP001208017"/>
    </source>
</evidence>
<accession>A0ABT3WYK7</accession>
<evidence type="ECO:0000256" key="1">
    <source>
        <dbReference type="ARBA" id="ARBA00001424"/>
    </source>
</evidence>
<organism evidence="9 10">
    <name type="scientific">Tumebacillus lacus</name>
    <dbReference type="NCBI Taxonomy" id="2995335"/>
    <lineage>
        <taxon>Bacteria</taxon>
        <taxon>Bacillati</taxon>
        <taxon>Bacillota</taxon>
        <taxon>Bacilli</taxon>
        <taxon>Bacillales</taxon>
        <taxon>Alicyclobacillaceae</taxon>
        <taxon>Tumebacillus</taxon>
    </lineage>
</organism>
<dbReference type="CDD" id="cd01087">
    <property type="entry name" value="Prolidase"/>
    <property type="match status" value="1"/>
</dbReference>
<dbReference type="PANTHER" id="PTHR43226:SF4">
    <property type="entry name" value="XAA-PRO AMINOPEPTIDASE 3"/>
    <property type="match status" value="1"/>
</dbReference>
<dbReference type="Gene3D" id="3.40.350.10">
    <property type="entry name" value="Creatinase/prolidase N-terminal domain"/>
    <property type="match status" value="1"/>
</dbReference>
<dbReference type="Proteomes" id="UP001208017">
    <property type="component" value="Unassembled WGS sequence"/>
</dbReference>
<evidence type="ECO:0000256" key="3">
    <source>
        <dbReference type="ARBA" id="ARBA00008766"/>
    </source>
</evidence>
<dbReference type="InterPro" id="IPR000994">
    <property type="entry name" value="Pept_M24"/>
</dbReference>
<keyword evidence="5" id="KW-0479">Metal-binding</keyword>
<comment type="cofactor">
    <cofactor evidence="2">
        <name>Mn(2+)</name>
        <dbReference type="ChEBI" id="CHEBI:29035"/>
    </cofactor>
</comment>
<dbReference type="PANTHER" id="PTHR43226">
    <property type="entry name" value="XAA-PRO AMINOPEPTIDASE 3"/>
    <property type="match status" value="1"/>
</dbReference>
<dbReference type="SUPFAM" id="SSF53092">
    <property type="entry name" value="Creatinase/prolidase N-terminal domain"/>
    <property type="match status" value="1"/>
</dbReference>
<evidence type="ECO:0000256" key="4">
    <source>
        <dbReference type="ARBA" id="ARBA00012574"/>
    </source>
</evidence>
<keyword evidence="10" id="KW-1185">Reference proteome</keyword>
<keyword evidence="7" id="KW-0464">Manganese</keyword>
<evidence type="ECO:0000256" key="5">
    <source>
        <dbReference type="ARBA" id="ARBA00022723"/>
    </source>
</evidence>
<dbReference type="EMBL" id="JAPMLT010000001">
    <property type="protein sequence ID" value="MCX7568778.1"/>
    <property type="molecule type" value="Genomic_DNA"/>
</dbReference>
<comment type="caution">
    <text evidence="9">The sequence shown here is derived from an EMBL/GenBank/DDBJ whole genome shotgun (WGS) entry which is preliminary data.</text>
</comment>
<keyword evidence="9" id="KW-0031">Aminopeptidase</keyword>
<dbReference type="InterPro" id="IPR007865">
    <property type="entry name" value="Aminopep_P_N"/>
</dbReference>
<evidence type="ECO:0000259" key="8">
    <source>
        <dbReference type="SMART" id="SM01011"/>
    </source>
</evidence>
<dbReference type="SMART" id="SM01011">
    <property type="entry name" value="AMP_N"/>
    <property type="match status" value="1"/>
</dbReference>
<keyword evidence="6" id="KW-0378">Hydrolase</keyword>
<comment type="similarity">
    <text evidence="3">Belongs to the peptidase M24B family.</text>
</comment>
<protein>
    <recommendedName>
        <fullName evidence="4">Xaa-Pro aminopeptidase</fullName>
        <ecNumber evidence="4">3.4.11.9</ecNumber>
    </recommendedName>
</protein>
<proteinExistence type="inferred from homology"/>
<comment type="catalytic activity">
    <reaction evidence="1">
        <text>Release of any N-terminal amino acid, including proline, that is linked to proline, even from a dipeptide or tripeptide.</text>
        <dbReference type="EC" id="3.4.11.9"/>
    </reaction>
</comment>
<dbReference type="InterPro" id="IPR029149">
    <property type="entry name" value="Creatin/AminoP/Spt16_N"/>
</dbReference>
<dbReference type="EC" id="3.4.11.9" evidence="4"/>
<feature type="domain" description="Aminopeptidase P N-terminal" evidence="8">
    <location>
        <begin position="1"/>
        <end position="135"/>
    </location>
</feature>